<keyword evidence="1" id="KW-1133">Transmembrane helix</keyword>
<feature type="transmembrane region" description="Helical" evidence="1">
    <location>
        <begin position="28"/>
        <end position="46"/>
    </location>
</feature>
<dbReference type="AlphaFoldDB" id="A0A6L9G0Z0"/>
<dbReference type="RefSeq" id="WP_161446947.1">
    <property type="nucleotide sequence ID" value="NZ_WYDN01000001.1"/>
</dbReference>
<gene>
    <name evidence="2" type="ORF">GT020_00560</name>
</gene>
<comment type="caution">
    <text evidence="2">The sequence shown here is derived from an EMBL/GenBank/DDBJ whole genome shotgun (WGS) entry which is preliminary data.</text>
</comment>
<dbReference type="Proteomes" id="UP000477543">
    <property type="component" value="Unassembled WGS sequence"/>
</dbReference>
<evidence type="ECO:0000313" key="2">
    <source>
        <dbReference type="EMBL" id="NAZ14567.1"/>
    </source>
</evidence>
<sequence>MPAERSANESHPAAAARIKRPSWKDPRLALGAVLVTASVIGTVYLVRGMNETTTVYVAGANITLGEQLTSRNLKPQEVQLGDSLAKYLEEDTLDLGNARANTFIGAGELIPLSSITSSELGSRRPVNLELPADLSEAITPGSFVDVWVARREAGGTSYGVPEQLAVMVEVSARVAHAGGLVGNNGTNLELLVESDKLEAFLQALANDARITVIYNPAGGQQ</sequence>
<keyword evidence="1" id="KW-0812">Transmembrane</keyword>
<reference evidence="2 3" key="1">
    <citation type="submission" date="2020-01" db="EMBL/GenBank/DDBJ databases">
        <title>Glutamicibacter soli M275.</title>
        <authorList>
            <person name="Meng X."/>
        </authorList>
    </citation>
    <scope>NUCLEOTIDE SEQUENCE [LARGE SCALE GENOMIC DNA]</scope>
    <source>
        <strain evidence="2 3">M275</strain>
    </source>
</reference>
<name>A0A6L9G0Z0_9MICC</name>
<evidence type="ECO:0008006" key="4">
    <source>
        <dbReference type="Google" id="ProtNLM"/>
    </source>
</evidence>
<organism evidence="2 3">
    <name type="scientific">Glutamicibacter soli</name>
    <dbReference type="NCBI Taxonomy" id="453836"/>
    <lineage>
        <taxon>Bacteria</taxon>
        <taxon>Bacillati</taxon>
        <taxon>Actinomycetota</taxon>
        <taxon>Actinomycetes</taxon>
        <taxon>Micrococcales</taxon>
        <taxon>Micrococcaceae</taxon>
        <taxon>Glutamicibacter</taxon>
    </lineage>
</organism>
<protein>
    <recommendedName>
        <fullName evidence="4">SAF domain-containing protein</fullName>
    </recommendedName>
</protein>
<evidence type="ECO:0000256" key="1">
    <source>
        <dbReference type="SAM" id="Phobius"/>
    </source>
</evidence>
<proteinExistence type="predicted"/>
<accession>A0A6L9G0Z0</accession>
<keyword evidence="1" id="KW-0472">Membrane</keyword>
<dbReference type="EMBL" id="WYDN01000001">
    <property type="protein sequence ID" value="NAZ14567.1"/>
    <property type="molecule type" value="Genomic_DNA"/>
</dbReference>
<evidence type="ECO:0000313" key="3">
    <source>
        <dbReference type="Proteomes" id="UP000477543"/>
    </source>
</evidence>